<keyword evidence="2" id="KW-0902">Two-component regulatory system</keyword>
<dbReference type="Proteomes" id="UP001060012">
    <property type="component" value="Chromosome"/>
</dbReference>
<protein>
    <submittedName>
        <fullName evidence="10">Response regulator</fullName>
    </submittedName>
</protein>
<evidence type="ECO:0000256" key="6">
    <source>
        <dbReference type="PROSITE-ProRule" id="PRU00169"/>
    </source>
</evidence>
<dbReference type="InterPro" id="IPR036388">
    <property type="entry name" value="WH-like_DNA-bd_sf"/>
</dbReference>
<keyword evidence="11" id="KW-1185">Reference proteome</keyword>
<evidence type="ECO:0000259" key="9">
    <source>
        <dbReference type="PROSITE" id="PS51755"/>
    </source>
</evidence>
<evidence type="ECO:0000256" key="2">
    <source>
        <dbReference type="ARBA" id="ARBA00023012"/>
    </source>
</evidence>
<dbReference type="SUPFAM" id="SSF46894">
    <property type="entry name" value="C-terminal effector domain of the bipartite response regulators"/>
    <property type="match status" value="1"/>
</dbReference>
<dbReference type="RefSeq" id="WP_254577713.1">
    <property type="nucleotide sequence ID" value="NZ_CP100595.1"/>
</dbReference>
<proteinExistence type="predicted"/>
<evidence type="ECO:0000256" key="4">
    <source>
        <dbReference type="ARBA" id="ARBA00023125"/>
    </source>
</evidence>
<evidence type="ECO:0000259" key="8">
    <source>
        <dbReference type="PROSITE" id="PS50110"/>
    </source>
</evidence>
<dbReference type="SMART" id="SM00448">
    <property type="entry name" value="REC"/>
    <property type="match status" value="1"/>
</dbReference>
<dbReference type="PANTHER" id="PTHR48111:SF1">
    <property type="entry name" value="TWO-COMPONENT RESPONSE REGULATOR ORR33"/>
    <property type="match status" value="1"/>
</dbReference>
<dbReference type="PANTHER" id="PTHR48111">
    <property type="entry name" value="REGULATOR OF RPOS"/>
    <property type="match status" value="1"/>
</dbReference>
<evidence type="ECO:0000256" key="5">
    <source>
        <dbReference type="ARBA" id="ARBA00023163"/>
    </source>
</evidence>
<dbReference type="InterPro" id="IPR039420">
    <property type="entry name" value="WalR-like"/>
</dbReference>
<evidence type="ECO:0000256" key="3">
    <source>
        <dbReference type="ARBA" id="ARBA00023015"/>
    </source>
</evidence>
<keyword evidence="5" id="KW-0804">Transcription</keyword>
<keyword evidence="4 7" id="KW-0238">DNA-binding</keyword>
<reference evidence="10" key="1">
    <citation type="submission" date="2022-07" db="EMBL/GenBank/DDBJ databases">
        <title>Arcobacter roscoffensis sp. nov., a marine bacterium isolated from coastal seawater collected from Roscoff, France.</title>
        <authorList>
            <person name="Pascual J."/>
            <person name="Lepeaux C."/>
            <person name="Methner A."/>
            <person name="Overmann J."/>
        </authorList>
    </citation>
    <scope>NUCLEOTIDE SEQUENCE</scope>
    <source>
        <strain evidence="10">ARW1-2F2</strain>
    </source>
</reference>
<feature type="DNA-binding region" description="OmpR/PhoB-type" evidence="7">
    <location>
        <begin position="130"/>
        <end position="226"/>
    </location>
</feature>
<dbReference type="SUPFAM" id="SSF52172">
    <property type="entry name" value="CheY-like"/>
    <property type="match status" value="1"/>
</dbReference>
<dbReference type="PROSITE" id="PS50110">
    <property type="entry name" value="RESPONSE_REGULATORY"/>
    <property type="match status" value="1"/>
</dbReference>
<dbReference type="Gene3D" id="3.40.50.2300">
    <property type="match status" value="1"/>
</dbReference>
<dbReference type="EMBL" id="CP100595">
    <property type="protein sequence ID" value="UTJ07539.1"/>
    <property type="molecule type" value="Genomic_DNA"/>
</dbReference>
<evidence type="ECO:0000313" key="10">
    <source>
        <dbReference type="EMBL" id="UTJ07539.1"/>
    </source>
</evidence>
<dbReference type="Gene3D" id="1.10.10.10">
    <property type="entry name" value="Winged helix-like DNA-binding domain superfamily/Winged helix DNA-binding domain"/>
    <property type="match status" value="1"/>
</dbReference>
<sequence>MDKIRVLLIEDEKMIAENLKSVIENFGYEVVDIVDTAEDALEVAFDTSIDIVVSDIEIRGLTDGIEVSKILQNTYNLPIIFTTAYNDEEKIKRASDVVNMVGYLVKPIRIDELDTMIKIAITKYQILEKRKMKDINNIYKYDFTNKKIFEDDKEIVLTRNESILLSLLVNSMGDILSYDAVNTAIWKDKKGSDVARRQLIHRLKSKLEKIDIASEKGVGIYIKEKE</sequence>
<feature type="modified residue" description="4-aspartylphosphate" evidence="6">
    <location>
        <position position="55"/>
    </location>
</feature>
<name>A0ABY5E7N7_9BACT</name>
<keyword evidence="1 6" id="KW-0597">Phosphoprotein</keyword>
<feature type="domain" description="Response regulatory" evidence="8">
    <location>
        <begin position="5"/>
        <end position="121"/>
    </location>
</feature>
<evidence type="ECO:0000256" key="1">
    <source>
        <dbReference type="ARBA" id="ARBA00022553"/>
    </source>
</evidence>
<dbReference type="Pfam" id="PF00486">
    <property type="entry name" value="Trans_reg_C"/>
    <property type="match status" value="1"/>
</dbReference>
<gene>
    <name evidence="10" type="ORF">NJU99_05425</name>
</gene>
<dbReference type="Pfam" id="PF00072">
    <property type="entry name" value="Response_reg"/>
    <property type="match status" value="1"/>
</dbReference>
<accession>A0ABY5E7N7</accession>
<evidence type="ECO:0000256" key="7">
    <source>
        <dbReference type="PROSITE-ProRule" id="PRU01091"/>
    </source>
</evidence>
<dbReference type="PROSITE" id="PS51755">
    <property type="entry name" value="OMPR_PHOB"/>
    <property type="match status" value="1"/>
</dbReference>
<evidence type="ECO:0000313" key="11">
    <source>
        <dbReference type="Proteomes" id="UP001060012"/>
    </source>
</evidence>
<dbReference type="InterPro" id="IPR016032">
    <property type="entry name" value="Sig_transdc_resp-reg_C-effctor"/>
</dbReference>
<keyword evidence="3" id="KW-0805">Transcription regulation</keyword>
<dbReference type="SMART" id="SM00862">
    <property type="entry name" value="Trans_reg_C"/>
    <property type="match status" value="1"/>
</dbReference>
<dbReference type="InterPro" id="IPR001867">
    <property type="entry name" value="OmpR/PhoB-type_DNA-bd"/>
</dbReference>
<feature type="domain" description="OmpR/PhoB-type" evidence="9">
    <location>
        <begin position="130"/>
        <end position="226"/>
    </location>
</feature>
<dbReference type="InterPro" id="IPR001789">
    <property type="entry name" value="Sig_transdc_resp-reg_receiver"/>
</dbReference>
<dbReference type="InterPro" id="IPR011006">
    <property type="entry name" value="CheY-like_superfamily"/>
</dbReference>
<organism evidence="10 11">
    <name type="scientific">Arcobacter roscoffensis</name>
    <dbReference type="NCBI Taxonomy" id="2961520"/>
    <lineage>
        <taxon>Bacteria</taxon>
        <taxon>Pseudomonadati</taxon>
        <taxon>Campylobacterota</taxon>
        <taxon>Epsilonproteobacteria</taxon>
        <taxon>Campylobacterales</taxon>
        <taxon>Arcobacteraceae</taxon>
        <taxon>Arcobacter</taxon>
    </lineage>
</organism>